<sequence length="67" mass="7849">MGVEYLYFVLVPVAEEFRKQALSKNSSFVAINSGRKCRIKFSDKTLDKNWQAFCAQHELKNDSRLEY</sequence>
<gene>
    <name evidence="1" type="ORF">MU9_2915</name>
</gene>
<dbReference type="RefSeq" id="WP_015422879.1">
    <property type="nucleotide sequence ID" value="NC_020418.1"/>
</dbReference>
<dbReference type="EMBL" id="CP004345">
    <property type="protein sequence ID" value="AGG31960.1"/>
    <property type="molecule type" value="Genomic_DNA"/>
</dbReference>
<name>M1RNC3_MORMO</name>
<dbReference type="HOGENOM" id="CLU_2807741_0_0_6"/>
<dbReference type="Proteomes" id="UP000011834">
    <property type="component" value="Chromosome"/>
</dbReference>
<dbReference type="KEGG" id="mmk:MU9_2915"/>
<proteinExistence type="predicted"/>
<protein>
    <submittedName>
        <fullName evidence="1">Uncharacterized protein</fullName>
    </submittedName>
</protein>
<reference evidence="1 2" key="1">
    <citation type="journal article" date="2012" name="BMC Genomics">
        <title>Whole-genome sequencing and identification of Morganella morganii KT pathogenicity-related genes.</title>
        <authorList>
            <person name="Chen Y.T."/>
            <person name="Peng H.L."/>
            <person name="Shia W.C."/>
            <person name="Hsu F.R."/>
            <person name="Ken C.F."/>
            <person name="Tsao Y.M."/>
            <person name="Chen C.H."/>
            <person name="Liu C.E."/>
            <person name="Hsieh M.F."/>
            <person name="Chen H.C."/>
            <person name="Tang C.Y."/>
            <person name="Ku T.H."/>
        </authorList>
    </citation>
    <scope>NUCLEOTIDE SEQUENCE [LARGE SCALE GENOMIC DNA]</scope>
    <source>
        <strain evidence="1 2">KT</strain>
    </source>
</reference>
<evidence type="ECO:0000313" key="2">
    <source>
        <dbReference type="Proteomes" id="UP000011834"/>
    </source>
</evidence>
<accession>M1RNC3</accession>
<dbReference type="AlphaFoldDB" id="M1RNC3"/>
<evidence type="ECO:0000313" key="1">
    <source>
        <dbReference type="EMBL" id="AGG31960.1"/>
    </source>
</evidence>
<organism evidence="1 2">
    <name type="scientific">Morganella morganii subsp. morganii KT</name>
    <dbReference type="NCBI Taxonomy" id="1124991"/>
    <lineage>
        <taxon>Bacteria</taxon>
        <taxon>Pseudomonadati</taxon>
        <taxon>Pseudomonadota</taxon>
        <taxon>Gammaproteobacteria</taxon>
        <taxon>Enterobacterales</taxon>
        <taxon>Morganellaceae</taxon>
        <taxon>Morganella</taxon>
    </lineage>
</organism>
<keyword evidence="2" id="KW-1185">Reference proteome</keyword>